<accession>B9TBG5</accession>
<gene>
    <name evidence="1" type="ORF">RCOM_0413940</name>
</gene>
<sequence length="67" mass="7693">MPVPEGVDSVLYFEALLKLREAGKKFDWPLAADEKGVDWLDVLLKQGLEGFPAHWRRWSPELDRQAA</sequence>
<dbReference type="EMBL" id="EQ976489">
    <property type="protein sequence ID" value="EEF26797.1"/>
    <property type="molecule type" value="Genomic_DNA"/>
</dbReference>
<dbReference type="InParanoid" id="B9TBG5"/>
<keyword evidence="2" id="KW-1185">Reference proteome</keyword>
<organism evidence="1 2">
    <name type="scientific">Ricinus communis</name>
    <name type="common">Castor bean</name>
    <dbReference type="NCBI Taxonomy" id="3988"/>
    <lineage>
        <taxon>Eukaryota</taxon>
        <taxon>Viridiplantae</taxon>
        <taxon>Streptophyta</taxon>
        <taxon>Embryophyta</taxon>
        <taxon>Tracheophyta</taxon>
        <taxon>Spermatophyta</taxon>
        <taxon>Magnoliopsida</taxon>
        <taxon>eudicotyledons</taxon>
        <taxon>Gunneridae</taxon>
        <taxon>Pentapetalae</taxon>
        <taxon>rosids</taxon>
        <taxon>fabids</taxon>
        <taxon>Malpighiales</taxon>
        <taxon>Euphorbiaceae</taxon>
        <taxon>Acalyphoideae</taxon>
        <taxon>Acalypheae</taxon>
        <taxon>Ricinus</taxon>
    </lineage>
</organism>
<evidence type="ECO:0000313" key="2">
    <source>
        <dbReference type="Proteomes" id="UP000008311"/>
    </source>
</evidence>
<dbReference type="AlphaFoldDB" id="B9TBG5"/>
<protein>
    <submittedName>
        <fullName evidence="1">Uncharacterized protein</fullName>
    </submittedName>
</protein>
<proteinExistence type="predicted"/>
<reference evidence="2" key="1">
    <citation type="journal article" date="2010" name="Nat. Biotechnol.">
        <title>Draft genome sequence of the oilseed species Ricinus communis.</title>
        <authorList>
            <person name="Chan A.P."/>
            <person name="Crabtree J."/>
            <person name="Zhao Q."/>
            <person name="Lorenzi H."/>
            <person name="Orvis J."/>
            <person name="Puiu D."/>
            <person name="Melake-Berhan A."/>
            <person name="Jones K.M."/>
            <person name="Redman J."/>
            <person name="Chen G."/>
            <person name="Cahoon E.B."/>
            <person name="Gedil M."/>
            <person name="Stanke M."/>
            <person name="Haas B.J."/>
            <person name="Wortman J.R."/>
            <person name="Fraser-Liggett C.M."/>
            <person name="Ravel J."/>
            <person name="Rabinowicz P.D."/>
        </authorList>
    </citation>
    <scope>NUCLEOTIDE SEQUENCE [LARGE SCALE GENOMIC DNA]</scope>
    <source>
        <strain evidence="2">cv. Hale</strain>
    </source>
</reference>
<evidence type="ECO:0000313" key="1">
    <source>
        <dbReference type="EMBL" id="EEF26797.1"/>
    </source>
</evidence>
<dbReference type="Proteomes" id="UP000008311">
    <property type="component" value="Unassembled WGS sequence"/>
</dbReference>
<name>B9TBG5_RICCO</name>